<feature type="chain" id="PRO_5013048608" description="Transmembrane protein" evidence="2">
    <location>
        <begin position="17"/>
        <end position="355"/>
    </location>
</feature>
<keyword evidence="1" id="KW-1133">Transmembrane helix</keyword>
<keyword evidence="1" id="KW-0472">Membrane</keyword>
<keyword evidence="4" id="KW-1185">Reference proteome</keyword>
<feature type="signal peptide" evidence="2">
    <location>
        <begin position="1"/>
        <end position="16"/>
    </location>
</feature>
<dbReference type="AlphaFoldDB" id="A0A1V9Z1H1"/>
<evidence type="ECO:0000256" key="1">
    <source>
        <dbReference type="SAM" id="Phobius"/>
    </source>
</evidence>
<comment type="caution">
    <text evidence="3">The sequence shown here is derived from an EMBL/GenBank/DDBJ whole genome shotgun (WGS) entry which is preliminary data.</text>
</comment>
<evidence type="ECO:0000313" key="3">
    <source>
        <dbReference type="EMBL" id="OQR91854.1"/>
    </source>
</evidence>
<organism evidence="3 4">
    <name type="scientific">Thraustotheca clavata</name>
    <dbReference type="NCBI Taxonomy" id="74557"/>
    <lineage>
        <taxon>Eukaryota</taxon>
        <taxon>Sar</taxon>
        <taxon>Stramenopiles</taxon>
        <taxon>Oomycota</taxon>
        <taxon>Saprolegniomycetes</taxon>
        <taxon>Saprolegniales</taxon>
        <taxon>Achlyaceae</taxon>
        <taxon>Thraustotheca</taxon>
    </lineage>
</organism>
<evidence type="ECO:0000313" key="4">
    <source>
        <dbReference type="Proteomes" id="UP000243217"/>
    </source>
</evidence>
<protein>
    <recommendedName>
        <fullName evidence="5">Transmembrane protein</fullName>
    </recommendedName>
</protein>
<dbReference type="Proteomes" id="UP000243217">
    <property type="component" value="Unassembled WGS sequence"/>
</dbReference>
<keyword evidence="1" id="KW-0812">Transmembrane</keyword>
<name>A0A1V9Z1H1_9STRA</name>
<evidence type="ECO:0000256" key="2">
    <source>
        <dbReference type="SAM" id="SignalP"/>
    </source>
</evidence>
<proteinExistence type="predicted"/>
<gene>
    <name evidence="3" type="ORF">THRCLA_22432</name>
</gene>
<evidence type="ECO:0008006" key="5">
    <source>
        <dbReference type="Google" id="ProtNLM"/>
    </source>
</evidence>
<accession>A0A1V9Z1H1</accession>
<keyword evidence="2" id="KW-0732">Signal</keyword>
<reference evidence="3 4" key="1">
    <citation type="journal article" date="2014" name="Genome Biol. Evol.">
        <title>The secreted proteins of Achlya hypogyna and Thraustotheca clavata identify the ancestral oomycete secretome and reveal gene acquisitions by horizontal gene transfer.</title>
        <authorList>
            <person name="Misner I."/>
            <person name="Blouin N."/>
            <person name="Leonard G."/>
            <person name="Richards T.A."/>
            <person name="Lane C.E."/>
        </authorList>
    </citation>
    <scope>NUCLEOTIDE SEQUENCE [LARGE SCALE GENOMIC DNA]</scope>
    <source>
        <strain evidence="3 4">ATCC 34112</strain>
    </source>
</reference>
<feature type="transmembrane region" description="Helical" evidence="1">
    <location>
        <begin position="240"/>
        <end position="258"/>
    </location>
</feature>
<feature type="transmembrane region" description="Helical" evidence="1">
    <location>
        <begin position="278"/>
        <end position="298"/>
    </location>
</feature>
<dbReference type="EMBL" id="JNBS01002383">
    <property type="protein sequence ID" value="OQR91854.1"/>
    <property type="molecule type" value="Genomic_DNA"/>
</dbReference>
<sequence>MLQFVIMPLLAYLTEPFPWEPDSRVDWNSICANFNVSKCNNIVLLQARHDSLTLAHGVAYGFWAAYDVHREVVELYSSESFLLKMPLYLFYSKEAHERTLALSAGIINASDFYAVTMSTYIGFPLAYTCTWALPTSSPSRIEAYLPLEFHIFKLLLRLDLSFIINRIVQRDYYRHYSHLERFLILFGLNGNDTIYYIVVGGPTSIVVLNPYMAFAFFMDFLMSLDFICRAVIRICQLDNYIVFFFATIYLSRTLWFTYGGLSLTSYIIKRLKFVRFHPINPTLIALAMTTFAGPLTYYQSRIDFFMDFYYILLNEVSTVPENTIEILHAGWLFMFSIILMPPCSTLDLSSLANSI</sequence>